<dbReference type="InterPro" id="IPR018496">
    <property type="entry name" value="PsdUridine_synth_RsuA/RluB_CS"/>
</dbReference>
<dbReference type="FunFam" id="3.30.70.580:FF:000009">
    <property type="entry name" value="Pseudouridine synthase"/>
    <property type="match status" value="1"/>
</dbReference>
<dbReference type="EC" id="5.4.99.-" evidence="8"/>
<dbReference type="SUPFAM" id="SSF55174">
    <property type="entry name" value="Alpha-L RNA-binding motif"/>
    <property type="match status" value="1"/>
</dbReference>
<dbReference type="SMART" id="SM00363">
    <property type="entry name" value="S4"/>
    <property type="match status" value="1"/>
</dbReference>
<keyword evidence="2" id="KW-0698">rRNA processing</keyword>
<evidence type="ECO:0000256" key="3">
    <source>
        <dbReference type="ARBA" id="ARBA00022884"/>
    </source>
</evidence>
<dbReference type="FunFam" id="3.30.70.1560:FF:000001">
    <property type="entry name" value="Pseudouridine synthase"/>
    <property type="match status" value="1"/>
</dbReference>
<dbReference type="GO" id="GO:0005829">
    <property type="term" value="C:cytosol"/>
    <property type="evidence" value="ECO:0007669"/>
    <property type="project" value="UniProtKB-ARBA"/>
</dbReference>
<dbReference type="InterPro" id="IPR020094">
    <property type="entry name" value="TruA/RsuA/RluB/E/F_N"/>
</dbReference>
<comment type="catalytic activity">
    <reaction evidence="5">
        <text>uridine(2605) in 23S rRNA = pseudouridine(2605) in 23S rRNA</text>
        <dbReference type="Rhea" id="RHEA:42520"/>
        <dbReference type="Rhea" id="RHEA-COMP:10095"/>
        <dbReference type="Rhea" id="RHEA-COMP:10096"/>
        <dbReference type="ChEBI" id="CHEBI:65314"/>
        <dbReference type="ChEBI" id="CHEBI:65315"/>
        <dbReference type="EC" id="5.4.99.22"/>
    </reaction>
</comment>
<keyword evidence="11" id="KW-1185">Reference proteome</keyword>
<dbReference type="GO" id="GO:0003723">
    <property type="term" value="F:RNA binding"/>
    <property type="evidence" value="ECO:0007669"/>
    <property type="project" value="UniProtKB-KW"/>
</dbReference>
<dbReference type="InterPro" id="IPR006145">
    <property type="entry name" value="PsdUridine_synth_RsuA/RluA"/>
</dbReference>
<dbReference type="Gene3D" id="3.30.70.580">
    <property type="entry name" value="Pseudouridine synthase I, catalytic domain, N-terminal subdomain"/>
    <property type="match status" value="1"/>
</dbReference>
<dbReference type="InterPro" id="IPR000748">
    <property type="entry name" value="PsdUridine_synth_RsuA/RluB/E/F"/>
</dbReference>
<dbReference type="PROSITE" id="PS01149">
    <property type="entry name" value="PSI_RSU"/>
    <property type="match status" value="1"/>
</dbReference>
<comment type="function">
    <text evidence="6">Responsible for synthesis of pseudouridine from uracil-2605 in 23S ribosomal RNA.</text>
</comment>
<dbReference type="AlphaFoldDB" id="A0A1H7FZ46"/>
<evidence type="ECO:0000259" key="9">
    <source>
        <dbReference type="SMART" id="SM00363"/>
    </source>
</evidence>
<dbReference type="Pfam" id="PF00849">
    <property type="entry name" value="PseudoU_synth_2"/>
    <property type="match status" value="1"/>
</dbReference>
<evidence type="ECO:0000256" key="2">
    <source>
        <dbReference type="ARBA" id="ARBA00022552"/>
    </source>
</evidence>
<dbReference type="EMBL" id="FOAA01000001">
    <property type="protein sequence ID" value="SEK31373.1"/>
    <property type="molecule type" value="Genomic_DNA"/>
</dbReference>
<evidence type="ECO:0000256" key="5">
    <source>
        <dbReference type="ARBA" id="ARBA00036944"/>
    </source>
</evidence>
<organism evidence="10 11">
    <name type="scientific">Ectothiorhodospira marina</name>
    <dbReference type="NCBI Taxonomy" id="1396821"/>
    <lineage>
        <taxon>Bacteria</taxon>
        <taxon>Pseudomonadati</taxon>
        <taxon>Pseudomonadota</taxon>
        <taxon>Gammaproteobacteria</taxon>
        <taxon>Chromatiales</taxon>
        <taxon>Ectothiorhodospiraceae</taxon>
        <taxon>Ectothiorhodospira</taxon>
    </lineage>
</organism>
<evidence type="ECO:0000256" key="7">
    <source>
        <dbReference type="PROSITE-ProRule" id="PRU00182"/>
    </source>
</evidence>
<dbReference type="NCBIfam" id="TIGR00093">
    <property type="entry name" value="pseudouridine synthase"/>
    <property type="match status" value="1"/>
</dbReference>
<dbReference type="PROSITE" id="PS50889">
    <property type="entry name" value="S4"/>
    <property type="match status" value="1"/>
</dbReference>
<dbReference type="InterPro" id="IPR036986">
    <property type="entry name" value="S4_RNA-bd_sf"/>
</dbReference>
<dbReference type="InterPro" id="IPR002942">
    <property type="entry name" value="S4_RNA-bd"/>
</dbReference>
<dbReference type="Pfam" id="PF01479">
    <property type="entry name" value="S4"/>
    <property type="match status" value="1"/>
</dbReference>
<dbReference type="InterPro" id="IPR042092">
    <property type="entry name" value="PsdUridine_s_RsuA/RluB/E/F_cat"/>
</dbReference>
<keyword evidence="4 8" id="KW-0413">Isomerase</keyword>
<dbReference type="FunFam" id="3.10.290.10:FF:000003">
    <property type="entry name" value="Pseudouridine synthase"/>
    <property type="match status" value="1"/>
</dbReference>
<dbReference type="GO" id="GO:0160139">
    <property type="term" value="F:23S rRNA pseudouridine(2605) synthase activity"/>
    <property type="evidence" value="ECO:0007669"/>
    <property type="project" value="UniProtKB-EC"/>
</dbReference>
<dbReference type="Gene3D" id="3.30.70.1560">
    <property type="entry name" value="Alpha-L RNA-binding motif"/>
    <property type="match status" value="1"/>
</dbReference>
<dbReference type="CDD" id="cd02556">
    <property type="entry name" value="PseudoU_synth_RluB"/>
    <property type="match status" value="1"/>
</dbReference>
<dbReference type="PANTHER" id="PTHR47683">
    <property type="entry name" value="PSEUDOURIDINE SYNTHASE FAMILY PROTEIN-RELATED"/>
    <property type="match status" value="1"/>
</dbReference>
<protein>
    <recommendedName>
        <fullName evidence="8">Pseudouridine synthase</fullName>
        <ecNumber evidence="8">5.4.99.-</ecNumber>
    </recommendedName>
</protein>
<evidence type="ECO:0000256" key="1">
    <source>
        <dbReference type="ARBA" id="ARBA00008348"/>
    </source>
</evidence>
<dbReference type="GO" id="GO:0000455">
    <property type="term" value="P:enzyme-directed rRNA pseudouridine synthesis"/>
    <property type="evidence" value="ECO:0007669"/>
    <property type="project" value="UniProtKB-ARBA"/>
</dbReference>
<evidence type="ECO:0000256" key="4">
    <source>
        <dbReference type="ARBA" id="ARBA00023235"/>
    </source>
</evidence>
<keyword evidence="3 7" id="KW-0694">RNA-binding</keyword>
<dbReference type="CDD" id="cd00165">
    <property type="entry name" value="S4"/>
    <property type="match status" value="1"/>
</dbReference>
<dbReference type="InterPro" id="IPR050343">
    <property type="entry name" value="RsuA_PseudoU_synthase"/>
</dbReference>
<accession>A0A1H7FZ46</accession>
<feature type="domain" description="RNA-binding S4" evidence="9">
    <location>
        <begin position="42"/>
        <end position="102"/>
    </location>
</feature>
<dbReference type="InterPro" id="IPR020103">
    <property type="entry name" value="PsdUridine_synth_cat_dom_sf"/>
</dbReference>
<dbReference type="Proteomes" id="UP000199256">
    <property type="component" value="Unassembled WGS sequence"/>
</dbReference>
<evidence type="ECO:0000313" key="10">
    <source>
        <dbReference type="EMBL" id="SEK31373.1"/>
    </source>
</evidence>
<proteinExistence type="inferred from homology"/>
<evidence type="ECO:0000256" key="6">
    <source>
        <dbReference type="ARBA" id="ARBA00037383"/>
    </source>
</evidence>
<comment type="similarity">
    <text evidence="1 8">Belongs to the pseudouridine synthase RsuA family.</text>
</comment>
<dbReference type="Gene3D" id="3.10.290.10">
    <property type="entry name" value="RNA-binding S4 domain"/>
    <property type="match status" value="1"/>
</dbReference>
<dbReference type="STRING" id="1396821.SAMN05444515_101387"/>
<reference evidence="11" key="1">
    <citation type="submission" date="2016-10" db="EMBL/GenBank/DDBJ databases">
        <authorList>
            <person name="Varghese N."/>
            <person name="Submissions S."/>
        </authorList>
    </citation>
    <scope>NUCLEOTIDE SEQUENCE [LARGE SCALE GENOMIC DNA]</scope>
    <source>
        <strain evidence="11">DSM 241</strain>
    </source>
</reference>
<dbReference type="SUPFAM" id="SSF55120">
    <property type="entry name" value="Pseudouridine synthase"/>
    <property type="match status" value="1"/>
</dbReference>
<dbReference type="PANTHER" id="PTHR47683:SF3">
    <property type="entry name" value="RIBOSOMAL LARGE SUBUNIT PSEUDOURIDINE SYNTHASE B"/>
    <property type="match status" value="1"/>
</dbReference>
<name>A0A1H7FZ46_9GAMM</name>
<dbReference type="NCBIfam" id="NF007976">
    <property type="entry name" value="PRK10700.1"/>
    <property type="match status" value="1"/>
</dbReference>
<evidence type="ECO:0000256" key="8">
    <source>
        <dbReference type="RuleBase" id="RU003887"/>
    </source>
</evidence>
<evidence type="ECO:0000313" key="11">
    <source>
        <dbReference type="Proteomes" id="UP000199256"/>
    </source>
</evidence>
<sequence>MTGLEKTFGLPHTTHPTGASATVYLTHFLSTYCLYTEPFMTERLHKLLAQAGLGSRREVERWIAQGWITVNGKVAKVGDQAGPDDEIAIQGRPVTVETPDLRVLAYHKPEGEVSTRSDPEGRVTVFDHLPRLRKGRWISVGRLDINTSGLLLFTTDGELANRMMHPSRQMEREYAVRVLGEVDPAVIQRLQEGVALEDGEARFDEIREAGGSGANHWYHVTLREGRNREVRRLWESQGVTVSRLIRVRYGPVELDQGLRSGRWRELAPDEMKRLYSALDLKWTRPRTPTRIMRPPGTRRLPRQ</sequence>
<gene>
    <name evidence="10" type="ORF">SAMN05444515_101387</name>
</gene>